<proteinExistence type="predicted"/>
<organism evidence="3 4">
    <name type="scientific">Seiridium unicorne</name>
    <dbReference type="NCBI Taxonomy" id="138068"/>
    <lineage>
        <taxon>Eukaryota</taxon>
        <taxon>Fungi</taxon>
        <taxon>Dikarya</taxon>
        <taxon>Ascomycota</taxon>
        <taxon>Pezizomycotina</taxon>
        <taxon>Sordariomycetes</taxon>
        <taxon>Xylariomycetidae</taxon>
        <taxon>Amphisphaeriales</taxon>
        <taxon>Sporocadaceae</taxon>
        <taxon>Seiridium</taxon>
    </lineage>
</organism>
<evidence type="ECO:0000256" key="1">
    <source>
        <dbReference type="SAM" id="MobiDB-lite"/>
    </source>
</evidence>
<sequence>MSSYNGNSLPRGNSHTFTSYSVTRQNWQGRGRKPRPPIVSTSCLSVLLGVNMTPARRHRSTGVTRLWLEAFPLTCMGDSKLSLTNIRRLGVLARKIYVDGQVSNAYTPSSLRSLELWFEESIFGGKAGVQSNEPTEIKFGKTSILAEGLLSLKLRSCADEKKAPPSKRVLQRTEKDSEADKKPAEPKPKPGTREFAKWKLDFHKKKMIEAIEEQELAAQKLATNRAKAVDWQRKVDEWEKKGKAEDLVDAMLKEDIAEQGGDVEVSFENLFLAYAMLTVVSRSDYGKLRTARRQAKWVMSSNNYDKSPNIARKQIFIKKAFGGFGQKTGAFVSKIYSYKDEVIDAEAAIELALSLGVRAPRIRRIVLYEGNVECIMGKVRGVTLMDAWAHISWYRSACLAFQLRYVVKLMQSQSSPTAGSLGTGICRSFWLERDIFGIPPHSSPCLVASIVNFWYNLVSLRVEKAKSTAEHFATCREPIQEQPFVLTHHDLAPRNIMVDDQNKLWLVDWDKAGWYPSYFEYAGMHNFWIPKNWSRLDRLRWTLFFWIATGWYEQEREIIEHVRSRLARFPMARRFNVKAGATPAAREVDG</sequence>
<dbReference type="InterPro" id="IPR011009">
    <property type="entry name" value="Kinase-like_dom_sf"/>
</dbReference>
<dbReference type="Proteomes" id="UP001408356">
    <property type="component" value="Unassembled WGS sequence"/>
</dbReference>
<dbReference type="Gene3D" id="3.90.1200.10">
    <property type="match status" value="1"/>
</dbReference>
<dbReference type="EMBL" id="JARVKF010000429">
    <property type="protein sequence ID" value="KAK9414306.1"/>
    <property type="molecule type" value="Genomic_DNA"/>
</dbReference>
<dbReference type="InterPro" id="IPR002575">
    <property type="entry name" value="Aminoglycoside_PTrfase"/>
</dbReference>
<name>A0ABR2UIL4_9PEZI</name>
<feature type="region of interest" description="Disordered" evidence="1">
    <location>
        <begin position="161"/>
        <end position="193"/>
    </location>
</feature>
<evidence type="ECO:0000313" key="3">
    <source>
        <dbReference type="EMBL" id="KAK9414306.1"/>
    </source>
</evidence>
<dbReference type="InterPro" id="IPR051678">
    <property type="entry name" value="AGP_Transferase"/>
</dbReference>
<evidence type="ECO:0000259" key="2">
    <source>
        <dbReference type="Pfam" id="PF01636"/>
    </source>
</evidence>
<dbReference type="PANTHER" id="PTHR21310">
    <property type="entry name" value="AMINOGLYCOSIDE PHOSPHOTRANSFERASE-RELATED-RELATED"/>
    <property type="match status" value="1"/>
</dbReference>
<dbReference type="Pfam" id="PF01636">
    <property type="entry name" value="APH"/>
    <property type="match status" value="1"/>
</dbReference>
<keyword evidence="4" id="KW-1185">Reference proteome</keyword>
<evidence type="ECO:0000313" key="4">
    <source>
        <dbReference type="Proteomes" id="UP001408356"/>
    </source>
</evidence>
<comment type="caution">
    <text evidence="3">The sequence shown here is derived from an EMBL/GenBank/DDBJ whole genome shotgun (WGS) entry which is preliminary data.</text>
</comment>
<dbReference type="SUPFAM" id="SSF56112">
    <property type="entry name" value="Protein kinase-like (PK-like)"/>
    <property type="match status" value="1"/>
</dbReference>
<dbReference type="PANTHER" id="PTHR21310:SF39">
    <property type="entry name" value="AMINOGLYCOSIDE PHOSPHOTRANSFERASE DOMAIN-CONTAINING PROTEIN"/>
    <property type="match status" value="1"/>
</dbReference>
<accession>A0ABR2UIL4</accession>
<gene>
    <name evidence="3" type="ORF">SUNI508_02405</name>
</gene>
<feature type="domain" description="Aminoglycoside phosphotransferase" evidence="2">
    <location>
        <begin position="469"/>
        <end position="538"/>
    </location>
</feature>
<reference evidence="3 4" key="1">
    <citation type="journal article" date="2024" name="J. Plant Pathol.">
        <title>Sequence and assembly of the genome of Seiridium unicorne, isolate CBS 538.82, causal agent of cypress canker disease.</title>
        <authorList>
            <person name="Scali E."/>
            <person name="Rocca G.D."/>
            <person name="Danti R."/>
            <person name="Garbelotto M."/>
            <person name="Barberini S."/>
            <person name="Baroncelli R."/>
            <person name="Emiliani G."/>
        </authorList>
    </citation>
    <scope>NUCLEOTIDE SEQUENCE [LARGE SCALE GENOMIC DNA]</scope>
    <source>
        <strain evidence="3 4">BM-138-508</strain>
    </source>
</reference>
<protein>
    <submittedName>
        <fullName evidence="3">Aminoglycoside phosphotransferase domain-containing protein</fullName>
    </submittedName>
</protein>
<feature type="compositionally biased region" description="Basic and acidic residues" evidence="1">
    <location>
        <begin position="171"/>
        <end position="193"/>
    </location>
</feature>